<organism evidence="3 4">
    <name type="scientific">Mytilus galloprovincialis</name>
    <name type="common">Mediterranean mussel</name>
    <dbReference type="NCBI Taxonomy" id="29158"/>
    <lineage>
        <taxon>Eukaryota</taxon>
        <taxon>Metazoa</taxon>
        <taxon>Spiralia</taxon>
        <taxon>Lophotrochozoa</taxon>
        <taxon>Mollusca</taxon>
        <taxon>Bivalvia</taxon>
        <taxon>Autobranchia</taxon>
        <taxon>Pteriomorphia</taxon>
        <taxon>Mytilida</taxon>
        <taxon>Mytiloidea</taxon>
        <taxon>Mytilidae</taxon>
        <taxon>Mytilinae</taxon>
        <taxon>Mytilus</taxon>
    </lineage>
</organism>
<evidence type="ECO:0000256" key="1">
    <source>
        <dbReference type="SAM" id="MobiDB-lite"/>
    </source>
</evidence>
<sequence>MSVSDPDVGFTDYSDLGKGHRGYAHQLTSLFNQCDFGTAETHRHTISFKEASKRLRKQMTESFEYIEIQTGRMVKEFNIGKTHVYSQYAIDFNPTQPSTWATYGGLPISWENYKKKGFDGMIALGCVVKDIIPQVIRETNKALEMNSHSYAAGLAQSLVQYYLLQNPDDRLRSVTVEDLGNKSGKDELGSPASVIYVAYKLEPKTTNAFQEFEIKVEPDDFIVNQSAIDLLETKLSDEGLSFRGDIPNDGNSFFRSCSDQLERLEMLSMDHAELRQKIAQQLRGMPTEQIYDAHFTNEEWHIFIEKIAEDGEHIEDVVVEKMAMLLKKKIVIYSLSYANEISKKSINDEASGTPLLLGKEKSYYISLERGQGTSPVSKDKQKACQKRPGKNVNFTGYSPPEKQPKQEKEVDRNPNVSFGGNLKTDKDCNKLIKSSTPVKILQAGPSTEGTPTKTNTKQVNKPMKKIAKDEKRLILRSYYELKAKGDWNALAERVYSNRQENLSREIVHHYEQNLDLKTSLKNRIKDYILRVKKDKGENEKDPEAKALIQLILIGQS</sequence>
<feature type="compositionally biased region" description="Basic and acidic residues" evidence="1">
    <location>
        <begin position="402"/>
        <end position="412"/>
    </location>
</feature>
<dbReference type="AlphaFoldDB" id="A0A8B6BU82"/>
<dbReference type="OrthoDB" id="6072289at2759"/>
<feature type="compositionally biased region" description="Polar residues" evidence="1">
    <location>
        <begin position="444"/>
        <end position="459"/>
    </location>
</feature>
<feature type="region of interest" description="Disordered" evidence="1">
    <location>
        <begin position="369"/>
        <end position="421"/>
    </location>
</feature>
<evidence type="ECO:0000313" key="3">
    <source>
        <dbReference type="EMBL" id="VDH95917.1"/>
    </source>
</evidence>
<gene>
    <name evidence="3" type="ORF">MGAL_10B074117</name>
</gene>
<evidence type="ECO:0000313" key="4">
    <source>
        <dbReference type="Proteomes" id="UP000596742"/>
    </source>
</evidence>
<comment type="caution">
    <text evidence="3">The sequence shown here is derived from an EMBL/GenBank/DDBJ whole genome shotgun (WGS) entry which is preliminary data.</text>
</comment>
<reference evidence="3" key="1">
    <citation type="submission" date="2018-11" db="EMBL/GenBank/DDBJ databases">
        <authorList>
            <person name="Alioto T."/>
            <person name="Alioto T."/>
        </authorList>
    </citation>
    <scope>NUCLEOTIDE SEQUENCE</scope>
</reference>
<feature type="domain" description="OTU" evidence="2">
    <location>
        <begin position="241"/>
        <end position="369"/>
    </location>
</feature>
<dbReference type="Pfam" id="PF02338">
    <property type="entry name" value="OTU"/>
    <property type="match status" value="1"/>
</dbReference>
<dbReference type="PANTHER" id="PTHR12419">
    <property type="entry name" value="OTU DOMAIN CONTAINING PROTEIN"/>
    <property type="match status" value="1"/>
</dbReference>
<dbReference type="EMBL" id="UYJE01000732">
    <property type="protein sequence ID" value="VDH95917.1"/>
    <property type="molecule type" value="Genomic_DNA"/>
</dbReference>
<feature type="region of interest" description="Disordered" evidence="1">
    <location>
        <begin position="441"/>
        <end position="461"/>
    </location>
</feature>
<dbReference type="InterPro" id="IPR003323">
    <property type="entry name" value="OTU_dom"/>
</dbReference>
<dbReference type="PANTHER" id="PTHR12419:SF11">
    <property type="entry name" value="OTU DOMAIN-CONTAINING PROTEIN DDB_G0284757"/>
    <property type="match status" value="1"/>
</dbReference>
<proteinExistence type="predicted"/>
<dbReference type="GO" id="GO:0016579">
    <property type="term" value="P:protein deubiquitination"/>
    <property type="evidence" value="ECO:0007669"/>
    <property type="project" value="TreeGrafter"/>
</dbReference>
<dbReference type="CDD" id="cd22758">
    <property type="entry name" value="OTU_232R-like"/>
    <property type="match status" value="1"/>
</dbReference>
<protein>
    <recommendedName>
        <fullName evidence="2">OTU domain-containing protein</fullName>
    </recommendedName>
</protein>
<keyword evidence="4" id="KW-1185">Reference proteome</keyword>
<dbReference type="InterPro" id="IPR050704">
    <property type="entry name" value="Peptidase_C85-like"/>
</dbReference>
<name>A0A8B6BU82_MYTGA</name>
<dbReference type="GO" id="GO:0004843">
    <property type="term" value="F:cysteine-type deubiquitinase activity"/>
    <property type="evidence" value="ECO:0007669"/>
    <property type="project" value="TreeGrafter"/>
</dbReference>
<dbReference type="PROSITE" id="PS50802">
    <property type="entry name" value="OTU"/>
    <property type="match status" value="1"/>
</dbReference>
<dbReference type="Gene3D" id="3.90.70.80">
    <property type="match status" value="1"/>
</dbReference>
<accession>A0A8B6BU82</accession>
<dbReference type="Proteomes" id="UP000596742">
    <property type="component" value="Unassembled WGS sequence"/>
</dbReference>
<evidence type="ECO:0000259" key="2">
    <source>
        <dbReference type="PROSITE" id="PS50802"/>
    </source>
</evidence>